<sequence length="995" mass="107802">MRHGSTSVQDQRDSTPATAQRTDVATSIEGPPVGACKPVRALCKRCVIHVGDFFNRFHRISGTYYLPVLLGSWTSKLRPSSEVPHRAAVGTELEGCTIEPHRCPGCPVLLGFRVLQAPKHKAHFQNREFFKLSRILLQYKVNPDTGATVLVEPYVNPDETPPSTQSPQEDPPAIAAAPSGEPDVIMEAQAQPHPDMHSRHSTRTLPSPASAGLPPNGLQRSASGNSGLPASPAHRHEHYAQAPTRESSATLASHTRELPPINHPPPMSHGAYSYPRSPHESHLEAVERMQKQIPTISGSQMQEREMGALRTMAEHNSSDLRQLEEAFQLLRREVQACNDNIHALHQRLTTLETRPPPSAVPPAFGEGSALEMMNERIHHVSQKVVEVDTLKATILILKDQVRRLEEERIPRHDSHAATALVHPSYSMSQPPVHIEQIHRPSYYPSPSGQVLAEPERHDRAASVQAPPSAWTSVNAGGKRSYTNGGESPHTLARRSVSPKRPKLAPSGQPVDDQPLYEVLPSNASRVSTHVLAPVSTPPVYTAPPQQQPREAAPDTPTPTSHPPSYPQVFSQFPVQETPSPDIWRQKTQPPVQPAPRTRGRPRGPNSRGGRRNKPLISQDFVMVETPIGTEHWTTTVSNPDLFHPETPRSQTTARRGSGSSAMRSAGRDSSVHRPVLGMQGVSPGGGVLVTQDPYAHTKKTRTKPIRNADGVLIRKDGQPDKRSQSSAANLKRVHARKEEQRMSGAGSGQNTPVEREGSGLRYELGRGAGSGESSPEGLDDITRKRHDQVIGMMFPNGIESARRETDYARVFEDDGEHVAVPRGHGHHAGHGEGKKGRKEVVVKREDGETEGDEGYRGGQSGAPSASATPKTRSPGVRGDEDIRMTGVQQPADAENGINLDGSGRDHHMAPAGNKATTATVDRTDVEMHDYTTHTANNHTAPADAKAVSAVPAPSDSVPRQLESSSQLPPSAQPPSSSTAHASDPHVATDSKPAAV</sequence>
<evidence type="ECO:0000313" key="3">
    <source>
        <dbReference type="EMBL" id="KAF2750564.1"/>
    </source>
</evidence>
<protein>
    <submittedName>
        <fullName evidence="3">Uncharacterized protein</fullName>
    </submittedName>
</protein>
<feature type="region of interest" description="Disordered" evidence="2">
    <location>
        <begin position="191"/>
        <end position="283"/>
    </location>
</feature>
<feature type="compositionally biased region" description="Polar residues" evidence="2">
    <location>
        <begin position="861"/>
        <end position="871"/>
    </location>
</feature>
<keyword evidence="4" id="KW-1185">Reference proteome</keyword>
<feature type="region of interest" description="Disordered" evidence="2">
    <location>
        <begin position="534"/>
        <end position="617"/>
    </location>
</feature>
<reference evidence="3" key="1">
    <citation type="journal article" date="2020" name="Stud. Mycol.">
        <title>101 Dothideomycetes genomes: a test case for predicting lifestyles and emergence of pathogens.</title>
        <authorList>
            <person name="Haridas S."/>
            <person name="Albert R."/>
            <person name="Binder M."/>
            <person name="Bloem J."/>
            <person name="Labutti K."/>
            <person name="Salamov A."/>
            <person name="Andreopoulos B."/>
            <person name="Baker S."/>
            <person name="Barry K."/>
            <person name="Bills G."/>
            <person name="Bluhm B."/>
            <person name="Cannon C."/>
            <person name="Castanera R."/>
            <person name="Culley D."/>
            <person name="Daum C."/>
            <person name="Ezra D."/>
            <person name="Gonzalez J."/>
            <person name="Henrissat B."/>
            <person name="Kuo A."/>
            <person name="Liang C."/>
            <person name="Lipzen A."/>
            <person name="Lutzoni F."/>
            <person name="Magnuson J."/>
            <person name="Mondo S."/>
            <person name="Nolan M."/>
            <person name="Ohm R."/>
            <person name="Pangilinan J."/>
            <person name="Park H.-J."/>
            <person name="Ramirez L."/>
            <person name="Alfaro M."/>
            <person name="Sun H."/>
            <person name="Tritt A."/>
            <person name="Yoshinaga Y."/>
            <person name="Zwiers L.-H."/>
            <person name="Turgeon B."/>
            <person name="Goodwin S."/>
            <person name="Spatafora J."/>
            <person name="Crous P."/>
            <person name="Grigoriev I."/>
        </authorList>
    </citation>
    <scope>NUCLEOTIDE SEQUENCE</scope>
    <source>
        <strain evidence="3">CBS 119925</strain>
    </source>
</reference>
<feature type="compositionally biased region" description="Pro residues" evidence="2">
    <location>
        <begin position="555"/>
        <end position="565"/>
    </location>
</feature>
<feature type="coiled-coil region" evidence="1">
    <location>
        <begin position="313"/>
        <end position="340"/>
    </location>
</feature>
<feature type="region of interest" description="Disordered" evidence="2">
    <location>
        <begin position="153"/>
        <end position="178"/>
    </location>
</feature>
<feature type="region of interest" description="Disordered" evidence="2">
    <location>
        <begin position="820"/>
        <end position="995"/>
    </location>
</feature>
<dbReference type="EMBL" id="MU006563">
    <property type="protein sequence ID" value="KAF2750564.1"/>
    <property type="molecule type" value="Genomic_DNA"/>
</dbReference>
<keyword evidence="1" id="KW-0175">Coiled coil</keyword>
<feature type="region of interest" description="Disordered" evidence="2">
    <location>
        <begin position="1"/>
        <end position="26"/>
    </location>
</feature>
<feature type="compositionally biased region" description="Polar residues" evidence="2">
    <location>
        <begin position="218"/>
        <end position="228"/>
    </location>
</feature>
<dbReference type="AlphaFoldDB" id="A0A6A6VLG3"/>
<feature type="compositionally biased region" description="Polar residues" evidence="2">
    <location>
        <begin position="244"/>
        <end position="253"/>
    </location>
</feature>
<evidence type="ECO:0000256" key="2">
    <source>
        <dbReference type="SAM" id="MobiDB-lite"/>
    </source>
</evidence>
<dbReference type="Proteomes" id="UP000799440">
    <property type="component" value="Unassembled WGS sequence"/>
</dbReference>
<feature type="compositionally biased region" description="Low complexity" evidence="2">
    <location>
        <begin position="653"/>
        <end position="664"/>
    </location>
</feature>
<feature type="compositionally biased region" description="Basic and acidic residues" evidence="2">
    <location>
        <begin position="712"/>
        <end position="723"/>
    </location>
</feature>
<organism evidence="3 4">
    <name type="scientific">Sporormia fimetaria CBS 119925</name>
    <dbReference type="NCBI Taxonomy" id="1340428"/>
    <lineage>
        <taxon>Eukaryota</taxon>
        <taxon>Fungi</taxon>
        <taxon>Dikarya</taxon>
        <taxon>Ascomycota</taxon>
        <taxon>Pezizomycotina</taxon>
        <taxon>Dothideomycetes</taxon>
        <taxon>Pleosporomycetidae</taxon>
        <taxon>Pleosporales</taxon>
        <taxon>Sporormiaceae</taxon>
        <taxon>Sporormia</taxon>
    </lineage>
</organism>
<evidence type="ECO:0000256" key="1">
    <source>
        <dbReference type="SAM" id="Coils"/>
    </source>
</evidence>
<feature type="compositionally biased region" description="Polar residues" evidence="2">
    <location>
        <begin position="567"/>
        <end position="578"/>
    </location>
</feature>
<gene>
    <name evidence="3" type="ORF">M011DRAFT_474081</name>
</gene>
<feature type="compositionally biased region" description="Basic and acidic residues" evidence="2">
    <location>
        <begin position="829"/>
        <end position="846"/>
    </location>
</feature>
<feature type="region of interest" description="Disordered" evidence="2">
    <location>
        <begin position="696"/>
        <end position="787"/>
    </location>
</feature>
<proteinExistence type="predicted"/>
<feature type="compositionally biased region" description="Basic and acidic residues" evidence="2">
    <location>
        <begin position="921"/>
        <end position="931"/>
    </location>
</feature>
<accession>A0A6A6VLG3</accession>
<dbReference type="OrthoDB" id="5396360at2759"/>
<name>A0A6A6VLG3_9PLEO</name>
<feature type="region of interest" description="Disordered" evidence="2">
    <location>
        <begin position="438"/>
        <end position="515"/>
    </location>
</feature>
<feature type="compositionally biased region" description="Low complexity" evidence="2">
    <location>
        <begin position="543"/>
        <end position="554"/>
    </location>
</feature>
<feature type="compositionally biased region" description="Low complexity" evidence="2">
    <location>
        <begin position="963"/>
        <end position="981"/>
    </location>
</feature>
<feature type="compositionally biased region" description="Polar residues" evidence="2">
    <location>
        <begin position="1"/>
        <end position="25"/>
    </location>
</feature>
<evidence type="ECO:0000313" key="4">
    <source>
        <dbReference type="Proteomes" id="UP000799440"/>
    </source>
</evidence>
<feature type="compositionally biased region" description="Polar residues" evidence="2">
    <location>
        <begin position="469"/>
        <end position="485"/>
    </location>
</feature>
<feature type="region of interest" description="Disordered" evidence="2">
    <location>
        <begin position="632"/>
        <end position="669"/>
    </location>
</feature>